<evidence type="ECO:0008006" key="4">
    <source>
        <dbReference type="Google" id="ProtNLM"/>
    </source>
</evidence>
<accession>A0A812IJ65</accession>
<feature type="compositionally biased region" description="Pro residues" evidence="1">
    <location>
        <begin position="228"/>
        <end position="237"/>
    </location>
</feature>
<evidence type="ECO:0000313" key="2">
    <source>
        <dbReference type="EMBL" id="CAE7040721.1"/>
    </source>
</evidence>
<evidence type="ECO:0000256" key="1">
    <source>
        <dbReference type="SAM" id="MobiDB-lite"/>
    </source>
</evidence>
<feature type="region of interest" description="Disordered" evidence="1">
    <location>
        <begin position="199"/>
        <end position="239"/>
    </location>
</feature>
<feature type="region of interest" description="Disordered" evidence="1">
    <location>
        <begin position="252"/>
        <end position="277"/>
    </location>
</feature>
<reference evidence="2" key="1">
    <citation type="submission" date="2021-02" db="EMBL/GenBank/DDBJ databases">
        <authorList>
            <person name="Dougan E. K."/>
            <person name="Rhodes N."/>
            <person name="Thang M."/>
            <person name="Chan C."/>
        </authorList>
    </citation>
    <scope>NUCLEOTIDE SEQUENCE</scope>
</reference>
<proteinExistence type="predicted"/>
<gene>
    <name evidence="2" type="ORF">SNAT2548_LOCUS4815</name>
</gene>
<keyword evidence="3" id="KW-1185">Reference proteome</keyword>
<evidence type="ECO:0000313" key="3">
    <source>
        <dbReference type="Proteomes" id="UP000604046"/>
    </source>
</evidence>
<name>A0A812IJ65_9DINO</name>
<sequence length="577" mass="64319">MHATAMDLVVAPELMLPEAGLSRLQIVLLLGSSTLALLSVLFQLVLERHGHKAGGWTAPNEAVSPGQGFVSDPDFQIGRLLSEHSVTPKPVSLASKRRVLAWWAWWIEQDASRIQETQLQDPPQKLPGSSHPQRKLKHAKEATEVAWKAGMEGMDVQGAREPMEEALPFQKKWHPECEMQAFERVPLRKTDLMDLGDLGETAEAPDVPPMPFQKKRDAKLGPGMPGMPGMPEPPSLQPLPFQWRDQELRQPGQLGRTAPEPSAWPLPFSRDKHPQAQSLGIQDEVQDEVQSATLWDTRQLATDPDEQDLAPWAWHPMRLQESATNAPQPASWDSLHLAAPLPVPMPPTLGPPPGLPPPPVPPPPPAHFATLEDDNIQPRLMRPLRESLRESSIPSELSQSNPLAIPSIGSFGHPDMCYRPCVYLEKGSCKRDAFCTHCHFDHEKTYKLAKNQKRFIETQLDEVSVLAALLPFIHAKAIERGLQREVSNLCALIQRRVEFLRSRVSVRAVPVELARSLPRLPLHTLLGILIRRSDFEPEFMDDLTVAVAQVRAAIPTSLRSICEGIPERVPVYTPQAR</sequence>
<protein>
    <recommendedName>
        <fullName evidence="4">C3H1-type domain-containing protein</fullName>
    </recommendedName>
</protein>
<dbReference type="Proteomes" id="UP000604046">
    <property type="component" value="Unassembled WGS sequence"/>
</dbReference>
<feature type="region of interest" description="Disordered" evidence="1">
    <location>
        <begin position="117"/>
        <end position="136"/>
    </location>
</feature>
<organism evidence="2 3">
    <name type="scientific">Symbiodinium natans</name>
    <dbReference type="NCBI Taxonomy" id="878477"/>
    <lineage>
        <taxon>Eukaryota</taxon>
        <taxon>Sar</taxon>
        <taxon>Alveolata</taxon>
        <taxon>Dinophyceae</taxon>
        <taxon>Suessiales</taxon>
        <taxon>Symbiodiniaceae</taxon>
        <taxon>Symbiodinium</taxon>
    </lineage>
</organism>
<dbReference type="AlphaFoldDB" id="A0A812IJ65"/>
<dbReference type="EMBL" id="CAJNDS010000300">
    <property type="protein sequence ID" value="CAE7040721.1"/>
    <property type="molecule type" value="Genomic_DNA"/>
</dbReference>
<comment type="caution">
    <text evidence="2">The sequence shown here is derived from an EMBL/GenBank/DDBJ whole genome shotgun (WGS) entry which is preliminary data.</text>
</comment>